<name>A0A8J5HMT1_ZINOF</name>
<organism evidence="2 3">
    <name type="scientific">Zingiber officinale</name>
    <name type="common">Ginger</name>
    <name type="synonym">Amomum zingiber</name>
    <dbReference type="NCBI Taxonomy" id="94328"/>
    <lineage>
        <taxon>Eukaryota</taxon>
        <taxon>Viridiplantae</taxon>
        <taxon>Streptophyta</taxon>
        <taxon>Embryophyta</taxon>
        <taxon>Tracheophyta</taxon>
        <taxon>Spermatophyta</taxon>
        <taxon>Magnoliopsida</taxon>
        <taxon>Liliopsida</taxon>
        <taxon>Zingiberales</taxon>
        <taxon>Zingiberaceae</taxon>
        <taxon>Zingiber</taxon>
    </lineage>
</organism>
<dbReference type="EMBL" id="JACMSC010000003">
    <property type="protein sequence ID" value="KAG6527168.1"/>
    <property type="molecule type" value="Genomic_DNA"/>
</dbReference>
<protein>
    <submittedName>
        <fullName evidence="2">Uncharacterized protein</fullName>
    </submittedName>
</protein>
<sequence>MGTALALQQGLLAACIVLPQDHGDGIQDGEGGRSNIDIQHLSLKTVTKIASPRAASAPQLLAYPPAPNCSLDGFSKVERLPEGSDAFLSPLEPTAADEQIAHGGEAMAGVIEYVMRGGGTTARGTSSVRRKLAAPVRRRLLPEKAKVFRLFGREKSVHHVLGGGQASSRGSPPDDGLMSESESPDSRGLALSESLLLFSGRFWGLNPASAFKSLKISINDDAARKVNRSDDSSSGQRGIRSLSEKGLGAGGDK</sequence>
<accession>A0A8J5HMT1</accession>
<feature type="region of interest" description="Disordered" evidence="1">
    <location>
        <begin position="159"/>
        <end position="186"/>
    </location>
</feature>
<keyword evidence="3" id="KW-1185">Reference proteome</keyword>
<dbReference type="AlphaFoldDB" id="A0A8J5HMT1"/>
<dbReference type="Proteomes" id="UP000734854">
    <property type="component" value="Unassembled WGS sequence"/>
</dbReference>
<evidence type="ECO:0000313" key="2">
    <source>
        <dbReference type="EMBL" id="KAG6527168.1"/>
    </source>
</evidence>
<evidence type="ECO:0000256" key="1">
    <source>
        <dbReference type="SAM" id="MobiDB-lite"/>
    </source>
</evidence>
<comment type="caution">
    <text evidence="2">The sequence shown here is derived from an EMBL/GenBank/DDBJ whole genome shotgun (WGS) entry which is preliminary data.</text>
</comment>
<proteinExistence type="predicted"/>
<feature type="compositionally biased region" description="Basic and acidic residues" evidence="1">
    <location>
        <begin position="222"/>
        <end position="231"/>
    </location>
</feature>
<feature type="region of interest" description="Disordered" evidence="1">
    <location>
        <begin position="222"/>
        <end position="253"/>
    </location>
</feature>
<evidence type="ECO:0000313" key="3">
    <source>
        <dbReference type="Proteomes" id="UP000734854"/>
    </source>
</evidence>
<reference evidence="2 3" key="1">
    <citation type="submission" date="2020-08" db="EMBL/GenBank/DDBJ databases">
        <title>Plant Genome Project.</title>
        <authorList>
            <person name="Zhang R.-G."/>
        </authorList>
    </citation>
    <scope>NUCLEOTIDE SEQUENCE [LARGE SCALE GENOMIC DNA]</scope>
    <source>
        <tissue evidence="2">Rhizome</tissue>
    </source>
</reference>
<gene>
    <name evidence="2" type="ORF">ZIOFF_009262</name>
</gene>